<comment type="caution">
    <text evidence="2">The sequence shown here is derived from an EMBL/GenBank/DDBJ whole genome shotgun (WGS) entry which is preliminary data.</text>
</comment>
<dbReference type="AlphaFoldDB" id="A0A9W9DSN4"/>
<dbReference type="Proteomes" id="UP001150266">
    <property type="component" value="Unassembled WGS sequence"/>
</dbReference>
<dbReference type="OrthoDB" id="2754287at2759"/>
<reference evidence="2" key="1">
    <citation type="submission" date="2022-08" db="EMBL/GenBank/DDBJ databases">
        <title>A Global Phylogenomic Analysis of the Shiitake Genus Lentinula.</title>
        <authorList>
            <consortium name="DOE Joint Genome Institute"/>
            <person name="Sierra-Patev S."/>
            <person name="Min B."/>
            <person name="Naranjo-Ortiz M."/>
            <person name="Looney B."/>
            <person name="Konkel Z."/>
            <person name="Slot J.C."/>
            <person name="Sakamoto Y."/>
            <person name="Steenwyk J.L."/>
            <person name="Rokas A."/>
            <person name="Carro J."/>
            <person name="Camarero S."/>
            <person name="Ferreira P."/>
            <person name="Molpeceres G."/>
            <person name="Ruiz-Duenas F.J."/>
            <person name="Serrano A."/>
            <person name="Henrissat B."/>
            <person name="Drula E."/>
            <person name="Hughes K.W."/>
            <person name="Mata J.L."/>
            <person name="Ishikawa N.K."/>
            <person name="Vargas-Isla R."/>
            <person name="Ushijima S."/>
            <person name="Smith C.A."/>
            <person name="Ahrendt S."/>
            <person name="Andreopoulos W."/>
            <person name="He G."/>
            <person name="Labutti K."/>
            <person name="Lipzen A."/>
            <person name="Ng V."/>
            <person name="Riley R."/>
            <person name="Sandor L."/>
            <person name="Barry K."/>
            <person name="Martinez A.T."/>
            <person name="Xiao Y."/>
            <person name="Gibbons J.G."/>
            <person name="Terashima K."/>
            <person name="Grigoriev I.V."/>
            <person name="Hibbett D.S."/>
        </authorList>
    </citation>
    <scope>NUCLEOTIDE SEQUENCE</scope>
    <source>
        <strain evidence="2">JLM2183</strain>
    </source>
</reference>
<protein>
    <submittedName>
        <fullName evidence="2">Uncharacterized protein</fullName>
    </submittedName>
</protein>
<feature type="coiled-coil region" evidence="1">
    <location>
        <begin position="150"/>
        <end position="177"/>
    </location>
</feature>
<evidence type="ECO:0000313" key="3">
    <source>
        <dbReference type="Proteomes" id="UP001150266"/>
    </source>
</evidence>
<keyword evidence="3" id="KW-1185">Reference proteome</keyword>
<name>A0A9W9DSN4_9AGAR</name>
<keyword evidence="1" id="KW-0175">Coiled coil</keyword>
<sequence length="555" mass="62395">MKPRGHLSSFRVSFMAPSDVDKLCSIVSSLGGPTYTPAELEWATQIAPGKALIKWIAAQLPSEGSNPDDEYAQRAFLSRIALENEEVNMLQNSELRMIAINFSSYIPPSRQSSKTTLIENNAYLLEQEAFLLQRRLQGTNTISQRIQKTAQAIAAELDRLQSSIVEKQEELERSSLKGDTVIFGSRSKSFDLLKCLQDNLQLDITSDYLTNCLDIRKQITQNVTEQLTTIDIWKDQQPSCAALELEALRLQHAFENMAPVHSSLLSSAEESAYCQQLELLVSFLEEEVDGNEGEIYDVLQQVAIMAHEEPYPGPPDIVKELELVWNIDQQVILKARISVISKAYSQFQQSILPSLQKIQAVLAEQQSYIQEILIVLGAFGQEMDGVAYQLDIAKAKTQEPSQNLSADFNHRHDSAMEQEMKKLLKDVQTLRLSNMPPLVLMDQNGILSALRALKENEMSMINEEEKLCSSIPITLNSLMDMHDPALNAIYTHSAVNTSPPFQLAPSVTVLQRNAKDKGEGLTAEIQRLQKDLKILNDDRAQRKLKSFVERWISMS</sequence>
<evidence type="ECO:0000313" key="2">
    <source>
        <dbReference type="EMBL" id="KAJ4483769.1"/>
    </source>
</evidence>
<dbReference type="EMBL" id="JAOTPV010000004">
    <property type="protein sequence ID" value="KAJ4483769.1"/>
    <property type="molecule type" value="Genomic_DNA"/>
</dbReference>
<proteinExistence type="predicted"/>
<evidence type="ECO:0000256" key="1">
    <source>
        <dbReference type="SAM" id="Coils"/>
    </source>
</evidence>
<feature type="coiled-coil region" evidence="1">
    <location>
        <begin position="511"/>
        <end position="545"/>
    </location>
</feature>
<organism evidence="2 3">
    <name type="scientific">Lentinula aciculospora</name>
    <dbReference type="NCBI Taxonomy" id="153920"/>
    <lineage>
        <taxon>Eukaryota</taxon>
        <taxon>Fungi</taxon>
        <taxon>Dikarya</taxon>
        <taxon>Basidiomycota</taxon>
        <taxon>Agaricomycotina</taxon>
        <taxon>Agaricomycetes</taxon>
        <taxon>Agaricomycetidae</taxon>
        <taxon>Agaricales</taxon>
        <taxon>Marasmiineae</taxon>
        <taxon>Omphalotaceae</taxon>
        <taxon>Lentinula</taxon>
    </lineage>
</organism>
<gene>
    <name evidence="2" type="ORF">J3R30DRAFT_3451318</name>
</gene>
<accession>A0A9W9DSN4</accession>